<name>A0A7J7Y0B7_MYOMY</name>
<sequence>MAQEALQPLLRVSLPLFHGRLGLLPFRRPIYTVVGAPIPVRRSPRPGRAQVDALHALYVERLTRLFEEHKERYGVPADRHLVLT</sequence>
<evidence type="ECO:0000256" key="6">
    <source>
        <dbReference type="ARBA" id="ARBA00022824"/>
    </source>
</evidence>
<comment type="similarity">
    <text evidence="2">Belongs to the diacylglycerol acyltransferase family.</text>
</comment>
<keyword evidence="8" id="KW-0443">Lipid metabolism</keyword>
<evidence type="ECO:0000256" key="10">
    <source>
        <dbReference type="ARBA" id="ARBA00023315"/>
    </source>
</evidence>
<dbReference type="GO" id="GO:0005789">
    <property type="term" value="C:endoplasmic reticulum membrane"/>
    <property type="evidence" value="ECO:0007669"/>
    <property type="project" value="UniProtKB-SubCell"/>
</dbReference>
<evidence type="ECO:0000256" key="3">
    <source>
        <dbReference type="ARBA" id="ARBA00022516"/>
    </source>
</evidence>
<dbReference type="PANTHER" id="PTHR12317">
    <property type="entry name" value="DIACYLGLYCEROL O-ACYLTRANSFERASE"/>
    <property type="match status" value="1"/>
</dbReference>
<evidence type="ECO:0000256" key="8">
    <source>
        <dbReference type="ARBA" id="ARBA00023098"/>
    </source>
</evidence>
<dbReference type="EMBL" id="JABWUV010000005">
    <property type="protein sequence ID" value="KAF6355265.1"/>
    <property type="molecule type" value="Genomic_DNA"/>
</dbReference>
<evidence type="ECO:0000256" key="1">
    <source>
        <dbReference type="ARBA" id="ARBA00004477"/>
    </source>
</evidence>
<keyword evidence="5" id="KW-0812">Transmembrane</keyword>
<keyword evidence="4" id="KW-0808">Transferase</keyword>
<organism evidence="11 12">
    <name type="scientific">Myotis myotis</name>
    <name type="common">Greater mouse-eared bat</name>
    <name type="synonym">Vespertilio myotis</name>
    <dbReference type="NCBI Taxonomy" id="51298"/>
    <lineage>
        <taxon>Eukaryota</taxon>
        <taxon>Metazoa</taxon>
        <taxon>Chordata</taxon>
        <taxon>Craniata</taxon>
        <taxon>Vertebrata</taxon>
        <taxon>Euteleostomi</taxon>
        <taxon>Mammalia</taxon>
        <taxon>Eutheria</taxon>
        <taxon>Laurasiatheria</taxon>
        <taxon>Chiroptera</taxon>
        <taxon>Yangochiroptera</taxon>
        <taxon>Vespertilionidae</taxon>
        <taxon>Myotis</taxon>
    </lineage>
</organism>
<dbReference type="GO" id="GO:0019432">
    <property type="term" value="P:triglyceride biosynthetic process"/>
    <property type="evidence" value="ECO:0007669"/>
    <property type="project" value="TreeGrafter"/>
</dbReference>
<keyword evidence="9" id="KW-0472">Membrane</keyword>
<dbReference type="VEuPathDB" id="HostDB:LOC118656931"/>
<reference evidence="11 12" key="1">
    <citation type="journal article" date="2020" name="Nature">
        <title>Six reference-quality genomes reveal evolution of bat adaptations.</title>
        <authorList>
            <person name="Jebb D."/>
            <person name="Huang Z."/>
            <person name="Pippel M."/>
            <person name="Hughes G.M."/>
            <person name="Lavrichenko K."/>
            <person name="Devanna P."/>
            <person name="Winkler S."/>
            <person name="Jermiin L.S."/>
            <person name="Skirmuntt E.C."/>
            <person name="Katzourakis A."/>
            <person name="Burkitt-Gray L."/>
            <person name="Ray D.A."/>
            <person name="Sullivan K.A.M."/>
            <person name="Roscito J.G."/>
            <person name="Kirilenko B.M."/>
            <person name="Davalos L.M."/>
            <person name="Corthals A.P."/>
            <person name="Power M.L."/>
            <person name="Jones G."/>
            <person name="Ransome R.D."/>
            <person name="Dechmann D.K.N."/>
            <person name="Locatelli A.G."/>
            <person name="Puechmaille S.J."/>
            <person name="Fedrigo O."/>
            <person name="Jarvis E.D."/>
            <person name="Hiller M."/>
            <person name="Vernes S.C."/>
            <person name="Myers E.W."/>
            <person name="Teeling E.C."/>
        </authorList>
    </citation>
    <scope>NUCLEOTIDE SEQUENCE [LARGE SCALE GENOMIC DNA]</scope>
    <source>
        <strain evidence="11">MMyoMyo1</strain>
        <tissue evidence="11">Flight muscle</tissue>
    </source>
</reference>
<dbReference type="PANTHER" id="PTHR12317:SF78">
    <property type="entry name" value="ACYLTRANSFERASE"/>
    <property type="match status" value="1"/>
</dbReference>
<gene>
    <name evidence="11" type="ORF">mMyoMyo1_011445</name>
</gene>
<evidence type="ECO:0000256" key="9">
    <source>
        <dbReference type="ARBA" id="ARBA00023136"/>
    </source>
</evidence>
<comment type="subcellular location">
    <subcellularLocation>
        <location evidence="1">Endoplasmic reticulum membrane</location>
        <topology evidence="1">Multi-pass membrane protein</topology>
    </subcellularLocation>
</comment>
<protein>
    <submittedName>
        <fullName evidence="11">Uncharacterized protein</fullName>
    </submittedName>
</protein>
<keyword evidence="7" id="KW-1133">Transmembrane helix</keyword>
<evidence type="ECO:0000256" key="4">
    <source>
        <dbReference type="ARBA" id="ARBA00022679"/>
    </source>
</evidence>
<dbReference type="AlphaFoldDB" id="A0A7J7Y0B7"/>
<evidence type="ECO:0000313" key="12">
    <source>
        <dbReference type="Proteomes" id="UP000527355"/>
    </source>
</evidence>
<evidence type="ECO:0000256" key="7">
    <source>
        <dbReference type="ARBA" id="ARBA00022989"/>
    </source>
</evidence>
<comment type="caution">
    <text evidence="11">The sequence shown here is derived from an EMBL/GenBank/DDBJ whole genome shotgun (WGS) entry which is preliminary data.</text>
</comment>
<dbReference type="Pfam" id="PF03982">
    <property type="entry name" value="DAGAT"/>
    <property type="match status" value="1"/>
</dbReference>
<evidence type="ECO:0000256" key="5">
    <source>
        <dbReference type="ARBA" id="ARBA00022692"/>
    </source>
</evidence>
<dbReference type="Proteomes" id="UP000527355">
    <property type="component" value="Unassembled WGS sequence"/>
</dbReference>
<evidence type="ECO:0000313" key="11">
    <source>
        <dbReference type="EMBL" id="KAF6355265.1"/>
    </source>
</evidence>
<accession>A0A7J7Y0B7</accession>
<keyword evidence="12" id="KW-1185">Reference proteome</keyword>
<dbReference type="GO" id="GO:0004144">
    <property type="term" value="F:diacylglycerol O-acyltransferase activity"/>
    <property type="evidence" value="ECO:0007669"/>
    <property type="project" value="TreeGrafter"/>
</dbReference>
<evidence type="ECO:0000256" key="2">
    <source>
        <dbReference type="ARBA" id="ARBA00005420"/>
    </source>
</evidence>
<proteinExistence type="inferred from homology"/>
<dbReference type="InterPro" id="IPR007130">
    <property type="entry name" value="DAGAT"/>
</dbReference>
<keyword evidence="6" id="KW-0256">Endoplasmic reticulum</keyword>
<keyword evidence="3" id="KW-0444">Lipid biosynthesis</keyword>
<keyword evidence="10" id="KW-0012">Acyltransferase</keyword>